<dbReference type="AlphaFoldDB" id="A0A552U7V3"/>
<dbReference type="Proteomes" id="UP000317894">
    <property type="component" value="Unassembled WGS sequence"/>
</dbReference>
<proteinExistence type="predicted"/>
<evidence type="ECO:0008006" key="3">
    <source>
        <dbReference type="Google" id="ProtNLM"/>
    </source>
</evidence>
<evidence type="ECO:0000313" key="1">
    <source>
        <dbReference type="EMBL" id="TRW14291.1"/>
    </source>
</evidence>
<name>A0A552U7V3_9SPHN</name>
<comment type="caution">
    <text evidence="1">The sequence shown here is derived from an EMBL/GenBank/DDBJ whole genome shotgun (WGS) entry which is preliminary data.</text>
</comment>
<dbReference type="InterPro" id="IPR021457">
    <property type="entry name" value="DUF3108"/>
</dbReference>
<organism evidence="1 2">
    <name type="scientific">Glacieibacterium frigidum</name>
    <dbReference type="NCBI Taxonomy" id="2593303"/>
    <lineage>
        <taxon>Bacteria</taxon>
        <taxon>Pseudomonadati</taxon>
        <taxon>Pseudomonadota</taxon>
        <taxon>Alphaproteobacteria</taxon>
        <taxon>Sphingomonadales</taxon>
        <taxon>Sphingosinicellaceae</taxon>
        <taxon>Glacieibacterium</taxon>
    </lineage>
</organism>
<sequence>MRFDRLALAAVALATLAAAPRADSLPTGRLTYRITIDGQPHGEQILTVRRAAPDRYAITMDAPAIGQRWDASSDGDFRPVAAKLEMPTRAGPYAMALDYGAGRVTGTHGTTATPVDDALPPGTIDQRIDWAYVAAARLPRGGRLAFRVYDPATKVSRAEAHGLGLRWVDVGGRRTSVRSTAYRIVKAGGTEHYVVHVAAAGPAIMVREDMPNGLRIDLIDFTASPR</sequence>
<accession>A0A552U7V3</accession>
<reference evidence="1 2" key="1">
    <citation type="submission" date="2019-07" db="EMBL/GenBank/DDBJ databases">
        <title>Novel species isolated from glacier.</title>
        <authorList>
            <person name="Liu Q."/>
            <person name="Xin Y.-H."/>
        </authorList>
    </citation>
    <scope>NUCLEOTIDE SEQUENCE [LARGE SCALE GENOMIC DNA]</scope>
    <source>
        <strain evidence="1 2">LB1R16</strain>
    </source>
</reference>
<evidence type="ECO:0000313" key="2">
    <source>
        <dbReference type="Proteomes" id="UP000317894"/>
    </source>
</evidence>
<gene>
    <name evidence="1" type="ORF">FMM06_11275</name>
</gene>
<protein>
    <recommendedName>
        <fullName evidence="3">DUF3108 domain-containing protein</fullName>
    </recommendedName>
</protein>
<dbReference type="EMBL" id="VJWA01000002">
    <property type="protein sequence ID" value="TRW14291.1"/>
    <property type="molecule type" value="Genomic_DNA"/>
</dbReference>
<dbReference type="OrthoDB" id="9255492at2"/>
<dbReference type="Pfam" id="PF11306">
    <property type="entry name" value="DUF3108"/>
    <property type="match status" value="1"/>
</dbReference>
<keyword evidence="2" id="KW-1185">Reference proteome</keyword>
<dbReference type="RefSeq" id="WP_144237496.1">
    <property type="nucleotide sequence ID" value="NZ_VJWA01000002.1"/>
</dbReference>